<evidence type="ECO:0000313" key="1">
    <source>
        <dbReference type="EMBL" id="WAP61370.1"/>
    </source>
</evidence>
<gene>
    <name evidence="1" type="ORF">OZ911_15680</name>
</gene>
<proteinExistence type="predicted"/>
<sequence>MKAISCIGLTIALLCAGPVFAAKPTVVRQLGGACGVNDTTEYTCGSGTSCQKGYCQLRSNLSDDEHACKAMLEKNGYSQSDNLNYPAIHYGYCYLARETPGMEETLDEISNERNELYKNNSKEIQQLKKQGREAKTESEWEEYGKNQEFFVANDYLPSEENKQTAKRLSQLLDEAKSICDSHSKTCVVLP</sequence>
<keyword evidence="2" id="KW-1185">Reference proteome</keyword>
<evidence type="ECO:0000313" key="2">
    <source>
        <dbReference type="Proteomes" id="UP001163982"/>
    </source>
</evidence>
<dbReference type="Proteomes" id="UP001163982">
    <property type="component" value="Chromosome"/>
</dbReference>
<accession>A0ACD4NZK0</accession>
<organism evidence="1 2">
    <name type="scientific">Pseudomonas fortuita</name>
    <dbReference type="NCBI Taxonomy" id="3233375"/>
    <lineage>
        <taxon>Bacteria</taxon>
        <taxon>Pseudomonadati</taxon>
        <taxon>Pseudomonadota</taxon>
        <taxon>Gammaproteobacteria</taxon>
        <taxon>Pseudomonadales</taxon>
        <taxon>Pseudomonadaceae</taxon>
        <taxon>Pseudomonas</taxon>
    </lineage>
</organism>
<name>A0ACD4NZK0_9PSED</name>
<protein>
    <submittedName>
        <fullName evidence="1">Uncharacterized protein</fullName>
    </submittedName>
</protein>
<dbReference type="EMBL" id="CP114035">
    <property type="protein sequence ID" value="WAP61370.1"/>
    <property type="molecule type" value="Genomic_DNA"/>
</dbReference>
<reference evidence="1" key="1">
    <citation type="journal article" date="2024" name="Int. J. Syst. Evol. Microbiol.">
        <title>Pseudomonas fortuita sp. nov., isolated from the endosphere of a wild yam.</title>
        <authorList>
            <person name="Carlier A."/>
            <person name="Beaumel M."/>
            <person name="Moreau S."/>
            <person name="Acar T."/>
            <person name="Sana T.G."/>
            <person name="Cnockaert M."/>
            <person name="Vandamme P."/>
        </authorList>
    </citation>
    <scope>NUCLEOTIDE SEQUENCE</scope>
    <source>
        <strain evidence="1">GMI12077</strain>
    </source>
</reference>